<keyword evidence="2" id="KW-1185">Reference proteome</keyword>
<protein>
    <recommendedName>
        <fullName evidence="3">Protein kinase domain-containing protein</fullName>
    </recommendedName>
</protein>
<comment type="caution">
    <text evidence="1">The sequence shown here is derived from an EMBL/GenBank/DDBJ whole genome shotgun (WGS) entry which is preliminary data.</text>
</comment>
<dbReference type="EMBL" id="MU857188">
    <property type="protein sequence ID" value="KAK4149205.1"/>
    <property type="molecule type" value="Genomic_DNA"/>
</dbReference>
<dbReference type="Proteomes" id="UP001302745">
    <property type="component" value="Unassembled WGS sequence"/>
</dbReference>
<dbReference type="Gene3D" id="1.10.510.10">
    <property type="entry name" value="Transferase(Phosphotransferase) domain 1"/>
    <property type="match status" value="1"/>
</dbReference>
<reference evidence="1" key="2">
    <citation type="submission" date="2023-05" db="EMBL/GenBank/DDBJ databases">
        <authorList>
            <consortium name="Lawrence Berkeley National Laboratory"/>
            <person name="Steindorff A."/>
            <person name="Hensen N."/>
            <person name="Bonometti L."/>
            <person name="Westerberg I."/>
            <person name="Brannstrom I.O."/>
            <person name="Guillou S."/>
            <person name="Cros-Aarteil S."/>
            <person name="Calhoun S."/>
            <person name="Haridas S."/>
            <person name="Kuo A."/>
            <person name="Mondo S."/>
            <person name="Pangilinan J."/>
            <person name="Riley R."/>
            <person name="Labutti K."/>
            <person name="Andreopoulos B."/>
            <person name="Lipzen A."/>
            <person name="Chen C."/>
            <person name="Yanf M."/>
            <person name="Daum C."/>
            <person name="Ng V."/>
            <person name="Clum A."/>
            <person name="Ohm R."/>
            <person name="Martin F."/>
            <person name="Silar P."/>
            <person name="Natvig D."/>
            <person name="Lalanne C."/>
            <person name="Gautier V."/>
            <person name="Ament-Velasquez S.L."/>
            <person name="Kruys A."/>
            <person name="Hutchinson M.I."/>
            <person name="Powell A.J."/>
            <person name="Barry K."/>
            <person name="Miller A.N."/>
            <person name="Grigoriev I.V."/>
            <person name="Debuchy R."/>
            <person name="Gladieux P."/>
            <person name="Thoren M.H."/>
            <person name="Johannesson H."/>
        </authorList>
    </citation>
    <scope>NUCLEOTIDE SEQUENCE</scope>
    <source>
        <strain evidence="1">CBS 538.74</strain>
    </source>
</reference>
<name>A0AAN6VET7_9PEZI</name>
<dbReference type="AlphaFoldDB" id="A0AAN6VET7"/>
<evidence type="ECO:0000313" key="1">
    <source>
        <dbReference type="EMBL" id="KAK4149205.1"/>
    </source>
</evidence>
<dbReference type="SUPFAM" id="SSF56112">
    <property type="entry name" value="Protein kinase-like (PK-like)"/>
    <property type="match status" value="1"/>
</dbReference>
<evidence type="ECO:0008006" key="3">
    <source>
        <dbReference type="Google" id="ProtNLM"/>
    </source>
</evidence>
<sequence length="587" mass="66608">MSSGPALKYSHHTLVFLPLEKPEIPERQHLLNDQNHESSRYLRERPKGFIFIRWLQNNQEEHPDAVVGLFASVDRPQELVAIKKLTSITRTEQAADEDNPMAAEVEQSSLDGSDPLVQRQLPLQHDHMEPTSFVKLHACQVHDLGQMVEGNDSEGPEKKNANITLFYKYYNGGTLWDLAQKYIHAHRKVPEGFIWHLISQVGRALSWMHTGHIPSREYNSAHEGSIGWAGEPVNRSQRVLDWNAISHMDAHSGNIWLHYPTDEEKIADPRLEKFTDALPQIILGDFGQSFQAQNDRTHMYYDDVCPDMPEPETLRDKSDLGSALFALLIAQVPEGAVKASPDATDYDLSQWMPNNYSPRLGVCWDKFRRIAELNADGKWFKNIGETTPQDWANFPSNDFAYGTMIAMADSYLNTYAGSDQEESVRWTQRPETTMPYHCVTRISRYHRRDWDTVDSRLKVIREKEFSQAFSGCVEKVQAHIVGAAPPDPPAPNDDSLDSLLPYEAYFPEDSAAEATDAVTAGRATVQPPVLRHPRQQHPQILYPHPTGISWPPIPEEFLQRERITAEAYARRYREKRLGKGKGGGGGA</sequence>
<dbReference type="InterPro" id="IPR011009">
    <property type="entry name" value="Kinase-like_dom_sf"/>
</dbReference>
<evidence type="ECO:0000313" key="2">
    <source>
        <dbReference type="Proteomes" id="UP001302745"/>
    </source>
</evidence>
<reference evidence="1" key="1">
    <citation type="journal article" date="2023" name="Mol. Phylogenet. Evol.">
        <title>Genome-scale phylogeny and comparative genomics of the fungal order Sordariales.</title>
        <authorList>
            <person name="Hensen N."/>
            <person name="Bonometti L."/>
            <person name="Westerberg I."/>
            <person name="Brannstrom I.O."/>
            <person name="Guillou S."/>
            <person name="Cros-Aarteil S."/>
            <person name="Calhoun S."/>
            <person name="Haridas S."/>
            <person name="Kuo A."/>
            <person name="Mondo S."/>
            <person name="Pangilinan J."/>
            <person name="Riley R."/>
            <person name="LaButti K."/>
            <person name="Andreopoulos B."/>
            <person name="Lipzen A."/>
            <person name="Chen C."/>
            <person name="Yan M."/>
            <person name="Daum C."/>
            <person name="Ng V."/>
            <person name="Clum A."/>
            <person name="Steindorff A."/>
            <person name="Ohm R.A."/>
            <person name="Martin F."/>
            <person name="Silar P."/>
            <person name="Natvig D.O."/>
            <person name="Lalanne C."/>
            <person name="Gautier V."/>
            <person name="Ament-Velasquez S.L."/>
            <person name="Kruys A."/>
            <person name="Hutchinson M.I."/>
            <person name="Powell A.J."/>
            <person name="Barry K."/>
            <person name="Miller A.N."/>
            <person name="Grigoriev I.V."/>
            <person name="Debuchy R."/>
            <person name="Gladieux P."/>
            <person name="Hiltunen Thoren M."/>
            <person name="Johannesson H."/>
        </authorList>
    </citation>
    <scope>NUCLEOTIDE SEQUENCE</scope>
    <source>
        <strain evidence="1">CBS 538.74</strain>
    </source>
</reference>
<gene>
    <name evidence="1" type="ORF">C8A00DRAFT_47135</name>
</gene>
<organism evidence="1 2">
    <name type="scientific">Chaetomidium leptoderma</name>
    <dbReference type="NCBI Taxonomy" id="669021"/>
    <lineage>
        <taxon>Eukaryota</taxon>
        <taxon>Fungi</taxon>
        <taxon>Dikarya</taxon>
        <taxon>Ascomycota</taxon>
        <taxon>Pezizomycotina</taxon>
        <taxon>Sordariomycetes</taxon>
        <taxon>Sordariomycetidae</taxon>
        <taxon>Sordariales</taxon>
        <taxon>Chaetomiaceae</taxon>
        <taxon>Chaetomidium</taxon>
    </lineage>
</organism>
<accession>A0AAN6VET7</accession>
<proteinExistence type="predicted"/>